<name>A0A2Z5ZJQ3_9PROT</name>
<dbReference type="KEGG" id="aot:AcetOri_orf03553"/>
<evidence type="ECO:0000313" key="1">
    <source>
        <dbReference type="EMBL" id="BBC80706.1"/>
    </source>
</evidence>
<dbReference type="Proteomes" id="UP000270034">
    <property type="component" value="Chromosome"/>
</dbReference>
<accession>A0A2Z5ZJQ3</accession>
<protein>
    <submittedName>
        <fullName evidence="1">Uncharacterized protein</fullName>
    </submittedName>
</protein>
<dbReference type="EMBL" id="AP018515">
    <property type="protein sequence ID" value="BBC80706.1"/>
    <property type="molecule type" value="Genomic_DNA"/>
</dbReference>
<evidence type="ECO:0000313" key="2">
    <source>
        <dbReference type="Proteomes" id="UP000270034"/>
    </source>
</evidence>
<dbReference type="AlphaFoldDB" id="A0A2Z5ZJQ3"/>
<organism evidence="1 2">
    <name type="scientific">Acetobacter orientalis</name>
    <dbReference type="NCBI Taxonomy" id="146474"/>
    <lineage>
        <taxon>Bacteria</taxon>
        <taxon>Pseudomonadati</taxon>
        <taxon>Pseudomonadota</taxon>
        <taxon>Alphaproteobacteria</taxon>
        <taxon>Acetobacterales</taxon>
        <taxon>Acetobacteraceae</taxon>
        <taxon>Acetobacter</taxon>
    </lineage>
</organism>
<sequence length="37" mass="4169">MPLPYCGIKKQAVLCLAGSQRRTTHPRYTRYKEGAAC</sequence>
<reference evidence="1 2" key="1">
    <citation type="submission" date="2018-02" db="EMBL/GenBank/DDBJ databases">
        <title>Acetobacter orientalis genome.</title>
        <authorList>
            <person name="Nakashima N."/>
            <person name="Tamura T."/>
        </authorList>
    </citation>
    <scope>NUCLEOTIDE SEQUENCE [LARGE SCALE GENOMIC DNA]</scope>
    <source>
        <strain evidence="1 2">FAN1</strain>
    </source>
</reference>
<proteinExistence type="predicted"/>
<gene>
    <name evidence="1" type="ORF">AcetOrient_orf03553</name>
</gene>